<gene>
    <name evidence="3" type="ORF">DME_LOCUS3102</name>
</gene>
<dbReference type="Gene3D" id="2.60.40.10">
    <property type="entry name" value="Immunoglobulins"/>
    <property type="match status" value="1"/>
</dbReference>
<dbReference type="PANTHER" id="PTHR16029">
    <property type="entry name" value="CENTROSOMAL PROTEIN OF 192 KDA"/>
    <property type="match status" value="1"/>
</dbReference>
<dbReference type="GO" id="GO:0090307">
    <property type="term" value="P:mitotic spindle assembly"/>
    <property type="evidence" value="ECO:0007669"/>
    <property type="project" value="TreeGrafter"/>
</dbReference>
<name>A0A0N4UNB4_DRAME</name>
<evidence type="ECO:0000313" key="4">
    <source>
        <dbReference type="Proteomes" id="UP000038040"/>
    </source>
</evidence>
<feature type="domain" description="Cep192/Spd-2-like" evidence="1">
    <location>
        <begin position="70"/>
        <end position="164"/>
    </location>
</feature>
<organism evidence="4 6">
    <name type="scientific">Dracunculus medinensis</name>
    <name type="common">Guinea worm</name>
    <dbReference type="NCBI Taxonomy" id="318479"/>
    <lineage>
        <taxon>Eukaryota</taxon>
        <taxon>Metazoa</taxon>
        <taxon>Ecdysozoa</taxon>
        <taxon>Nematoda</taxon>
        <taxon>Chromadorea</taxon>
        <taxon>Rhabditida</taxon>
        <taxon>Spirurina</taxon>
        <taxon>Dracunculoidea</taxon>
        <taxon>Dracunculidae</taxon>
        <taxon>Dracunculus</taxon>
    </lineage>
</organism>
<dbReference type="GO" id="GO:0005814">
    <property type="term" value="C:centriole"/>
    <property type="evidence" value="ECO:0007669"/>
    <property type="project" value="TreeGrafter"/>
</dbReference>
<dbReference type="GO" id="GO:0005737">
    <property type="term" value="C:cytoplasm"/>
    <property type="evidence" value="ECO:0007669"/>
    <property type="project" value="TreeGrafter"/>
</dbReference>
<dbReference type="STRING" id="318479.A0A0N4UNB4"/>
<dbReference type="GO" id="GO:0090222">
    <property type="term" value="P:centrosome-templated microtubule nucleation"/>
    <property type="evidence" value="ECO:0007669"/>
    <property type="project" value="InterPro"/>
</dbReference>
<dbReference type="WBParaSite" id="DME_0000939101-mRNA-1">
    <property type="protein sequence ID" value="DME_0000939101-mRNA-1"/>
    <property type="gene ID" value="DME_0000939101"/>
</dbReference>
<dbReference type="GO" id="GO:0071539">
    <property type="term" value="P:protein localization to centrosome"/>
    <property type="evidence" value="ECO:0007669"/>
    <property type="project" value="InterPro"/>
</dbReference>
<protein>
    <submittedName>
        <fullName evidence="6">ASH domain-containing protein</fullName>
    </submittedName>
</protein>
<feature type="domain" description="Cep192-like" evidence="2">
    <location>
        <begin position="213"/>
        <end position="315"/>
    </location>
</feature>
<sequence length="412" mass="47158">MQLRLPEKSESGGSIDFGRVGNIRERSKNFQNIDFQKNNGSRLLLDSVRFPLSNSSLCDGARNEIRERCLSFDTTFVYFGFVDVHCQVNRFLRIRNRSNKNLNLLIQLKSNNKDSVFRLVDTEIMMLRPEDSHSIKILFEPKLAACFRDTLCIRVMNANHVNYSLSNDHVNYSVILKVPMMGSGGIANLQICQRAGINMLRDGSFVFSTQGYSSFTFDIKNKGVRDAFVRIVVFDKKTKKPFQNVEILPSDCITILRCKTQRCLLKFDSEAAVGHSESALSLISVSSSAPSYYVHLLWGEEAQRRRLKRYEANKKIDLFFNGYTFTKPKFLNEEQSKITASESIEVGHYDNDSFELGLRIISISLVDNRLNNFSSRQYEEQSENRQTERSIILDPDATLRPGCNNIVVEDNL</sequence>
<reference evidence="6" key="1">
    <citation type="submission" date="2017-02" db="UniProtKB">
        <authorList>
            <consortium name="WormBaseParasite"/>
        </authorList>
    </citation>
    <scope>IDENTIFICATION</scope>
</reference>
<dbReference type="GO" id="GO:0000242">
    <property type="term" value="C:pericentriolar material"/>
    <property type="evidence" value="ECO:0007669"/>
    <property type="project" value="TreeGrafter"/>
</dbReference>
<evidence type="ECO:0000259" key="2">
    <source>
        <dbReference type="Pfam" id="PF22074"/>
    </source>
</evidence>
<dbReference type="PANTHER" id="PTHR16029:SF11">
    <property type="entry name" value="CENTROSOMAL PROTEIN OF 192 KDA"/>
    <property type="match status" value="1"/>
</dbReference>
<evidence type="ECO:0000313" key="6">
    <source>
        <dbReference type="WBParaSite" id="DME_0000939101-mRNA-1"/>
    </source>
</evidence>
<proteinExistence type="predicted"/>
<dbReference type="Pfam" id="PF22074">
    <property type="entry name" value="Cep192_D5"/>
    <property type="match status" value="1"/>
</dbReference>
<dbReference type="InterPro" id="IPR039103">
    <property type="entry name" value="Spd-2/CEP192"/>
</dbReference>
<dbReference type="GO" id="GO:0019901">
    <property type="term" value="F:protein kinase binding"/>
    <property type="evidence" value="ECO:0007669"/>
    <property type="project" value="TreeGrafter"/>
</dbReference>
<accession>A0A0N4UNB4</accession>
<dbReference type="AlphaFoldDB" id="A0A0N4UNB4"/>
<dbReference type="InterPro" id="IPR054091">
    <property type="entry name" value="Cep192-like_D5"/>
</dbReference>
<dbReference type="Pfam" id="PF22073">
    <property type="entry name" value="Cep192_D4"/>
    <property type="match status" value="1"/>
</dbReference>
<evidence type="ECO:0000313" key="5">
    <source>
        <dbReference type="Proteomes" id="UP000274756"/>
    </source>
</evidence>
<evidence type="ECO:0000259" key="1">
    <source>
        <dbReference type="Pfam" id="PF22073"/>
    </source>
</evidence>
<dbReference type="InterPro" id="IPR054090">
    <property type="entry name" value="Cep192_Spd-2-like_dom"/>
</dbReference>
<dbReference type="OrthoDB" id="5860704at2759"/>
<dbReference type="GO" id="GO:0051298">
    <property type="term" value="P:centrosome duplication"/>
    <property type="evidence" value="ECO:0007669"/>
    <property type="project" value="InterPro"/>
</dbReference>
<evidence type="ECO:0000313" key="3">
    <source>
        <dbReference type="EMBL" id="VDN53129.1"/>
    </source>
</evidence>
<dbReference type="EMBL" id="UYYG01000105">
    <property type="protein sequence ID" value="VDN53129.1"/>
    <property type="molecule type" value="Genomic_DNA"/>
</dbReference>
<dbReference type="Proteomes" id="UP000038040">
    <property type="component" value="Unplaced"/>
</dbReference>
<dbReference type="Proteomes" id="UP000274756">
    <property type="component" value="Unassembled WGS sequence"/>
</dbReference>
<keyword evidence="5" id="KW-1185">Reference proteome</keyword>
<dbReference type="InterPro" id="IPR013783">
    <property type="entry name" value="Ig-like_fold"/>
</dbReference>
<reference evidence="3 5" key="2">
    <citation type="submission" date="2018-11" db="EMBL/GenBank/DDBJ databases">
        <authorList>
            <consortium name="Pathogen Informatics"/>
        </authorList>
    </citation>
    <scope>NUCLEOTIDE SEQUENCE [LARGE SCALE GENOMIC DNA]</scope>
</reference>